<sequence>MTITTATLTALLDEHSCSLDANSIMRVMMRYGLAEDAEYISTTGSGEVKRFRRLTDEGLNYGINEASSGHDIKTSPRFYIDTFPALVSLVVSYLQKESEEMQLQASKPKPLAGKYIAVFGSFTLIGRNELRGRIEELGGLNAGSISPKTDIVIFGDGDHRERYQKAKGYNAEIWDEVRMIEVIGVPSR</sequence>
<evidence type="ECO:0000313" key="2">
    <source>
        <dbReference type="EMBL" id="VXA84036.1"/>
    </source>
</evidence>
<name>A0A653KXY9_AERVE</name>
<dbReference type="Gene3D" id="3.40.50.10190">
    <property type="entry name" value="BRCT domain"/>
    <property type="match status" value="1"/>
</dbReference>
<dbReference type="PROSITE" id="PS50172">
    <property type="entry name" value="BRCT"/>
    <property type="match status" value="1"/>
</dbReference>
<evidence type="ECO:0000313" key="3">
    <source>
        <dbReference type="Proteomes" id="UP000439123"/>
    </source>
</evidence>
<dbReference type="CDD" id="cd17748">
    <property type="entry name" value="BRCT_DNA_ligase_like"/>
    <property type="match status" value="1"/>
</dbReference>
<organism evidence="2 3">
    <name type="scientific">Aeromonas veronii</name>
    <dbReference type="NCBI Taxonomy" id="654"/>
    <lineage>
        <taxon>Bacteria</taxon>
        <taxon>Pseudomonadati</taxon>
        <taxon>Pseudomonadota</taxon>
        <taxon>Gammaproteobacteria</taxon>
        <taxon>Aeromonadales</taxon>
        <taxon>Aeromonadaceae</taxon>
        <taxon>Aeromonas</taxon>
    </lineage>
</organism>
<gene>
    <name evidence="2" type="ORF">AERO8C_160189</name>
</gene>
<comment type="caution">
    <text evidence="2">The sequence shown here is derived from an EMBL/GenBank/DDBJ whole genome shotgun (WGS) entry which is preliminary data.</text>
</comment>
<reference evidence="2 3" key="1">
    <citation type="submission" date="2019-10" db="EMBL/GenBank/DDBJ databases">
        <authorList>
            <person name="Karimi E."/>
        </authorList>
    </citation>
    <scope>NUCLEOTIDE SEQUENCE [LARGE SCALE GENOMIC DNA]</scope>
    <source>
        <strain evidence="2">Aeromonas sp. 8C</strain>
    </source>
</reference>
<dbReference type="AlphaFoldDB" id="A0A653KXY9"/>
<dbReference type="Pfam" id="PF00533">
    <property type="entry name" value="BRCT"/>
    <property type="match status" value="1"/>
</dbReference>
<protein>
    <submittedName>
        <fullName evidence="2">Contig_80, whole genome shotgun sequence (Modular protein)</fullName>
    </submittedName>
</protein>
<feature type="domain" description="BRCT" evidence="1">
    <location>
        <begin position="106"/>
        <end position="181"/>
    </location>
</feature>
<evidence type="ECO:0000259" key="1">
    <source>
        <dbReference type="PROSITE" id="PS50172"/>
    </source>
</evidence>
<dbReference type="SUPFAM" id="SSF52113">
    <property type="entry name" value="BRCT domain"/>
    <property type="match status" value="1"/>
</dbReference>
<accession>A0A653KXY9</accession>
<proteinExistence type="predicted"/>
<dbReference type="RefSeq" id="WP_159158923.1">
    <property type="nucleotide sequence ID" value="NZ_LR732798.1"/>
</dbReference>
<dbReference type="EMBL" id="CABWLC010000008">
    <property type="protein sequence ID" value="VXA84036.1"/>
    <property type="molecule type" value="Genomic_DNA"/>
</dbReference>
<dbReference type="InterPro" id="IPR036420">
    <property type="entry name" value="BRCT_dom_sf"/>
</dbReference>
<dbReference type="Proteomes" id="UP000439123">
    <property type="component" value="Unassembled WGS sequence"/>
</dbReference>
<dbReference type="InterPro" id="IPR001357">
    <property type="entry name" value="BRCT_dom"/>
</dbReference>
<dbReference type="SMART" id="SM00292">
    <property type="entry name" value="BRCT"/>
    <property type="match status" value="1"/>
</dbReference>